<dbReference type="GO" id="GO:0016301">
    <property type="term" value="F:kinase activity"/>
    <property type="evidence" value="ECO:0007669"/>
    <property type="project" value="UniProtKB-KW"/>
</dbReference>
<evidence type="ECO:0000313" key="1">
    <source>
        <dbReference type="EMBL" id="DAF60901.1"/>
    </source>
</evidence>
<dbReference type="InterPro" id="IPR021739">
    <property type="entry name" value="SaV-like"/>
</dbReference>
<accession>A0A8S5TC70</accession>
<sequence length="150" mass="17121">MLTDVELNEIADTINDYCYEQSDFCDDGMTCGVKPFCDNCNGCFGAQYPDDTIDAYTWLQEHGYVDKQEDGVEHDAVEHPSHYTHGGVECLDAIEAALSSQDDPYRAFLTGQVLKYMWRWPMKNGLEDCRKAKFYLDRLIADIEANQLPL</sequence>
<organism evidence="1">
    <name type="scientific">Siphoviridae sp. cteEQ43</name>
    <dbReference type="NCBI Taxonomy" id="2827905"/>
    <lineage>
        <taxon>Viruses</taxon>
        <taxon>Duplodnaviria</taxon>
        <taxon>Heunggongvirae</taxon>
        <taxon>Uroviricota</taxon>
        <taxon>Caudoviricetes</taxon>
    </lineage>
</organism>
<dbReference type="Pfam" id="PF11753">
    <property type="entry name" value="DUF3310"/>
    <property type="match status" value="1"/>
</dbReference>
<reference evidence="1" key="1">
    <citation type="journal article" date="2021" name="Proc. Natl. Acad. Sci. U.S.A.">
        <title>A Catalog of Tens of Thousands of Viruses from Human Metagenomes Reveals Hidden Associations with Chronic Diseases.</title>
        <authorList>
            <person name="Tisza M.J."/>
            <person name="Buck C.B."/>
        </authorList>
    </citation>
    <scope>NUCLEOTIDE SEQUENCE</scope>
    <source>
        <strain evidence="1">CteEQ43</strain>
    </source>
</reference>
<keyword evidence="1" id="KW-0418">Kinase</keyword>
<dbReference type="EMBL" id="BK032799">
    <property type="protein sequence ID" value="DAF60901.1"/>
    <property type="molecule type" value="Genomic_DNA"/>
</dbReference>
<proteinExistence type="predicted"/>
<name>A0A8S5TC70_9CAUD</name>
<protein>
    <submittedName>
        <fullName evidence="1">Nucelotide kinase</fullName>
    </submittedName>
</protein>
<keyword evidence="1" id="KW-0808">Transferase</keyword>